<dbReference type="InterPro" id="IPR002048">
    <property type="entry name" value="EF_hand_dom"/>
</dbReference>
<evidence type="ECO:0000256" key="1">
    <source>
        <dbReference type="ARBA" id="ARBA00022837"/>
    </source>
</evidence>
<organism evidence="3 4">
    <name type="scientific">Zingiber officinale</name>
    <name type="common">Ginger</name>
    <name type="synonym">Amomum zingiber</name>
    <dbReference type="NCBI Taxonomy" id="94328"/>
    <lineage>
        <taxon>Eukaryota</taxon>
        <taxon>Viridiplantae</taxon>
        <taxon>Streptophyta</taxon>
        <taxon>Embryophyta</taxon>
        <taxon>Tracheophyta</taxon>
        <taxon>Spermatophyta</taxon>
        <taxon>Magnoliopsida</taxon>
        <taxon>Liliopsida</taxon>
        <taxon>Zingiberales</taxon>
        <taxon>Zingiberaceae</taxon>
        <taxon>Zingiber</taxon>
    </lineage>
</organism>
<gene>
    <name evidence="3" type="ORF">ZIOFF_006157</name>
</gene>
<dbReference type="SUPFAM" id="SSF47473">
    <property type="entry name" value="EF-hand"/>
    <property type="match status" value="1"/>
</dbReference>
<protein>
    <recommendedName>
        <fullName evidence="2">EF-hand domain-containing protein</fullName>
    </recommendedName>
</protein>
<proteinExistence type="predicted"/>
<evidence type="ECO:0000259" key="2">
    <source>
        <dbReference type="PROSITE" id="PS50222"/>
    </source>
</evidence>
<keyword evidence="1" id="KW-0106">Calcium</keyword>
<dbReference type="Pfam" id="PF13405">
    <property type="entry name" value="EF-hand_6"/>
    <property type="match status" value="1"/>
</dbReference>
<dbReference type="InterPro" id="IPR011992">
    <property type="entry name" value="EF-hand-dom_pair"/>
</dbReference>
<dbReference type="InterPro" id="IPR052591">
    <property type="entry name" value="CML21-like"/>
</dbReference>
<dbReference type="PANTHER" id="PTHR23064">
    <property type="entry name" value="TROPONIN"/>
    <property type="match status" value="1"/>
</dbReference>
<comment type="caution">
    <text evidence="3">The sequence shown here is derived from an EMBL/GenBank/DDBJ whole genome shotgun (WGS) entry which is preliminary data.</text>
</comment>
<dbReference type="AlphaFoldDB" id="A0A8J5LVE7"/>
<dbReference type="CDD" id="cd00051">
    <property type="entry name" value="EFh"/>
    <property type="match status" value="1"/>
</dbReference>
<evidence type="ECO:0000313" key="4">
    <source>
        <dbReference type="Proteomes" id="UP000734854"/>
    </source>
</evidence>
<dbReference type="Gene3D" id="1.10.238.10">
    <property type="entry name" value="EF-hand"/>
    <property type="match status" value="1"/>
</dbReference>
<dbReference type="Proteomes" id="UP000734854">
    <property type="component" value="Unassembled WGS sequence"/>
</dbReference>
<dbReference type="Pfam" id="PF13499">
    <property type="entry name" value="EF-hand_7"/>
    <property type="match status" value="1"/>
</dbReference>
<dbReference type="PROSITE" id="PS50222">
    <property type="entry name" value="EF_HAND_2"/>
    <property type="match status" value="3"/>
</dbReference>
<sequence length="334" mass="38678">MVLTFIKNKTITDAKRWHLIFGMKLSASSTGLVSDAYSSWTAEIIRNLCSFHERNSRYLNFSINASFLNTCTPKHLISSFPLGLLSKSSSAEKPFWDKVGDVFAKLCSPIRHRREVRKIKKRLVEAIRHTASSGKKTFRSTNSIIMRFPQLKEGLQDAKHIFEKYDEDSNGTIDHEELKKCLRELNFNVDDKEINRLYHYCNMDLQNGLQYHEFIVLLCLVFLLDAAPSRANNTAKDESRELEGTFKLLVEAFVFLDKNGDGMLERKDFVVALNEAPSKEKSPTHIATKRFREMDWNKDGTVSIKEFLYSMIKWIGMDSDDEEKEETVRQIVIW</sequence>
<keyword evidence="4" id="KW-1185">Reference proteome</keyword>
<accession>A0A8J5LVE7</accession>
<feature type="domain" description="EF-hand" evidence="2">
    <location>
        <begin position="282"/>
        <end position="317"/>
    </location>
</feature>
<name>A0A8J5LVE7_ZINOF</name>
<feature type="domain" description="EF-hand" evidence="2">
    <location>
        <begin position="153"/>
        <end position="188"/>
    </location>
</feature>
<reference evidence="3 4" key="1">
    <citation type="submission" date="2020-08" db="EMBL/GenBank/DDBJ databases">
        <title>Plant Genome Project.</title>
        <authorList>
            <person name="Zhang R.-G."/>
        </authorList>
    </citation>
    <scope>NUCLEOTIDE SEQUENCE [LARGE SCALE GENOMIC DNA]</scope>
    <source>
        <tissue evidence="3">Rhizome</tissue>
    </source>
</reference>
<dbReference type="EMBL" id="JACMSC010000002">
    <property type="protein sequence ID" value="KAG6532317.1"/>
    <property type="molecule type" value="Genomic_DNA"/>
</dbReference>
<feature type="domain" description="EF-hand" evidence="2">
    <location>
        <begin position="244"/>
        <end position="279"/>
    </location>
</feature>
<dbReference type="SMART" id="SM00054">
    <property type="entry name" value="EFh"/>
    <property type="match status" value="3"/>
</dbReference>
<dbReference type="InterPro" id="IPR018247">
    <property type="entry name" value="EF_Hand_1_Ca_BS"/>
</dbReference>
<dbReference type="GO" id="GO:0005509">
    <property type="term" value="F:calcium ion binding"/>
    <property type="evidence" value="ECO:0007669"/>
    <property type="project" value="InterPro"/>
</dbReference>
<evidence type="ECO:0000313" key="3">
    <source>
        <dbReference type="EMBL" id="KAG6532317.1"/>
    </source>
</evidence>
<dbReference type="PROSITE" id="PS00018">
    <property type="entry name" value="EF_HAND_1"/>
    <property type="match status" value="2"/>
</dbReference>